<dbReference type="PANTHER" id="PTHR23180">
    <property type="entry name" value="CENTAURIN/ARF"/>
    <property type="match status" value="1"/>
</dbReference>
<comment type="caution">
    <text evidence="5">The sequence shown here is derived from an EMBL/GenBank/DDBJ whole genome shotgun (WGS) entry which is preliminary data.</text>
</comment>
<dbReference type="GO" id="GO:0005096">
    <property type="term" value="F:GTPase activator activity"/>
    <property type="evidence" value="ECO:0007669"/>
    <property type="project" value="InterPro"/>
</dbReference>
<dbReference type="Pfam" id="PF16746">
    <property type="entry name" value="BAR_3"/>
    <property type="match status" value="1"/>
</dbReference>
<evidence type="ECO:0000256" key="2">
    <source>
        <dbReference type="ARBA" id="ARBA00022833"/>
    </source>
</evidence>
<dbReference type="SUPFAM" id="SSF103657">
    <property type="entry name" value="BAR/IMD domain-like"/>
    <property type="match status" value="1"/>
</dbReference>
<keyword evidence="6" id="KW-1185">Reference proteome</keyword>
<dbReference type="InterPro" id="IPR004148">
    <property type="entry name" value="BAR_dom"/>
</dbReference>
<dbReference type="SUPFAM" id="SSF50729">
    <property type="entry name" value="PH domain-like"/>
    <property type="match status" value="1"/>
</dbReference>
<dbReference type="Gene3D" id="2.30.29.30">
    <property type="entry name" value="Pleckstrin-homology domain (PH domain)/Phosphotyrosine-binding domain (PTB)"/>
    <property type="match status" value="1"/>
</dbReference>
<name>A0A9N8ZBR4_9GLOM</name>
<feature type="compositionally biased region" description="Polar residues" evidence="3">
    <location>
        <begin position="393"/>
        <end position="408"/>
    </location>
</feature>
<dbReference type="GO" id="GO:0046872">
    <property type="term" value="F:metal ion binding"/>
    <property type="evidence" value="ECO:0007669"/>
    <property type="project" value="UniProtKB-KW"/>
</dbReference>
<protein>
    <submittedName>
        <fullName evidence="5">1072_t:CDS:1</fullName>
    </submittedName>
</protein>
<feature type="domain" description="PH" evidence="4">
    <location>
        <begin position="215"/>
        <end position="315"/>
    </location>
</feature>
<keyword evidence="2" id="KW-0862">Zinc</keyword>
<feature type="region of interest" description="Disordered" evidence="3">
    <location>
        <begin position="193"/>
        <end position="214"/>
    </location>
</feature>
<evidence type="ECO:0000256" key="1">
    <source>
        <dbReference type="ARBA" id="ARBA00022723"/>
    </source>
</evidence>
<gene>
    <name evidence="5" type="ORF">RFULGI_LOCUS1901</name>
</gene>
<dbReference type="EMBL" id="CAJVPZ010001314">
    <property type="protein sequence ID" value="CAG8489210.1"/>
    <property type="molecule type" value="Genomic_DNA"/>
</dbReference>
<dbReference type="SMART" id="SM00233">
    <property type="entry name" value="PH"/>
    <property type="match status" value="1"/>
</dbReference>
<proteinExistence type="predicted"/>
<dbReference type="InterPro" id="IPR001849">
    <property type="entry name" value="PH_domain"/>
</dbReference>
<dbReference type="GO" id="GO:0005737">
    <property type="term" value="C:cytoplasm"/>
    <property type="evidence" value="ECO:0007669"/>
    <property type="project" value="InterPro"/>
</dbReference>
<feature type="compositionally biased region" description="Acidic residues" evidence="3">
    <location>
        <begin position="339"/>
        <end position="348"/>
    </location>
</feature>
<feature type="region of interest" description="Disordered" evidence="3">
    <location>
        <begin position="484"/>
        <end position="524"/>
    </location>
</feature>
<dbReference type="InterPro" id="IPR027267">
    <property type="entry name" value="AH/BAR_dom_sf"/>
</dbReference>
<sequence>MSATSLAPPFPAETVISCVNFQETIHDTPHFRANIRRFEEHVDHFEKWLDGFWKALKQYIEEINKFNDASNNLAKRSSPTEDSLLDSEFTLPTVRLFTDIFQTTFAFKAKLANDIDEKLLQPINQFIKNDLKEFKEVRRAYDKALEKYDSIIAKYASQSKTKEASALREEAINMTKPRRKLTKYTDHVTPITIHNTQNSSQSNRPPSPAVSLSDVPPKQGYLFMKPLGGKGTWTKKYFYLKNGIFWWASVGSGKNRSTVEESEKIGVLLCEVKLDTSQDRRFCFEVVCGAKHYVLQAETETELKDWVTTFESAKRHAFRSTKDIATSAVAAVSPHKESEDEQNQPTTDEEQRNDDAALKSNEGSQPDVLDTKSSNPPATLSSTSSDLKQSSLNVPNTANRKRSSSIPNPQRPQLLPTYTTYGGPSKLHGSSLHLNNTGNLVVPLASQGVVNERNASSAGQQNFWGTLQMGFMPAMNLLINTVNSTEGDEEAGDETSGRKRSSSFRSKGGRSRSGSGPVGYGADG</sequence>
<dbReference type="Pfam" id="PF00169">
    <property type="entry name" value="PH"/>
    <property type="match status" value="1"/>
</dbReference>
<feature type="region of interest" description="Disordered" evidence="3">
    <location>
        <begin position="327"/>
        <end position="432"/>
    </location>
</feature>
<dbReference type="PROSITE" id="PS50003">
    <property type="entry name" value="PH_DOMAIN"/>
    <property type="match status" value="1"/>
</dbReference>
<feature type="compositionally biased region" description="Low complexity" evidence="3">
    <location>
        <begin position="380"/>
        <end position="392"/>
    </location>
</feature>
<keyword evidence="1" id="KW-0479">Metal-binding</keyword>
<evidence type="ECO:0000313" key="6">
    <source>
        <dbReference type="Proteomes" id="UP000789396"/>
    </source>
</evidence>
<evidence type="ECO:0000313" key="5">
    <source>
        <dbReference type="EMBL" id="CAG8489210.1"/>
    </source>
</evidence>
<dbReference type="AlphaFoldDB" id="A0A9N8ZBR4"/>
<dbReference type="PANTHER" id="PTHR23180:SF160">
    <property type="entry name" value="ADP-RIBOSYLATION FACTOR GTPASE-ACTIVATING PROTEIN EFFECTOR PROTEIN 1"/>
    <property type="match status" value="1"/>
</dbReference>
<organism evidence="5 6">
    <name type="scientific">Racocetra fulgida</name>
    <dbReference type="NCBI Taxonomy" id="60492"/>
    <lineage>
        <taxon>Eukaryota</taxon>
        <taxon>Fungi</taxon>
        <taxon>Fungi incertae sedis</taxon>
        <taxon>Mucoromycota</taxon>
        <taxon>Glomeromycotina</taxon>
        <taxon>Glomeromycetes</taxon>
        <taxon>Diversisporales</taxon>
        <taxon>Gigasporaceae</taxon>
        <taxon>Racocetra</taxon>
    </lineage>
</organism>
<dbReference type="Proteomes" id="UP000789396">
    <property type="component" value="Unassembled WGS sequence"/>
</dbReference>
<dbReference type="InterPro" id="IPR011993">
    <property type="entry name" value="PH-like_dom_sf"/>
</dbReference>
<evidence type="ECO:0000259" key="4">
    <source>
        <dbReference type="PROSITE" id="PS50003"/>
    </source>
</evidence>
<accession>A0A9N8ZBR4</accession>
<reference evidence="5" key="1">
    <citation type="submission" date="2021-06" db="EMBL/GenBank/DDBJ databases">
        <authorList>
            <person name="Kallberg Y."/>
            <person name="Tangrot J."/>
            <person name="Rosling A."/>
        </authorList>
    </citation>
    <scope>NUCLEOTIDE SEQUENCE</scope>
    <source>
        <strain evidence="5">IN212</strain>
    </source>
</reference>
<feature type="compositionally biased region" description="Basic residues" evidence="3">
    <location>
        <begin position="498"/>
        <end position="510"/>
    </location>
</feature>
<dbReference type="OrthoDB" id="10070851at2759"/>
<evidence type="ECO:0000256" key="3">
    <source>
        <dbReference type="SAM" id="MobiDB-lite"/>
    </source>
</evidence>
<dbReference type="InterPro" id="IPR045258">
    <property type="entry name" value="ACAP1/2/3-like"/>
</dbReference>
<dbReference type="Gene3D" id="1.20.1270.60">
    <property type="entry name" value="Arfaptin homology (AH) domain/BAR domain"/>
    <property type="match status" value="1"/>
</dbReference>